<dbReference type="InterPro" id="IPR039420">
    <property type="entry name" value="WalR-like"/>
</dbReference>
<dbReference type="Gene3D" id="3.40.50.2300">
    <property type="match status" value="1"/>
</dbReference>
<keyword evidence="3 8" id="KW-0238">DNA-binding</keyword>
<dbReference type="CDD" id="cd06170">
    <property type="entry name" value="LuxR_C_like"/>
    <property type="match status" value="1"/>
</dbReference>
<evidence type="ECO:0000313" key="9">
    <source>
        <dbReference type="Proteomes" id="UP000603912"/>
    </source>
</evidence>
<dbReference type="PANTHER" id="PTHR43214">
    <property type="entry name" value="TWO-COMPONENT RESPONSE REGULATOR"/>
    <property type="match status" value="1"/>
</dbReference>
<evidence type="ECO:0000256" key="3">
    <source>
        <dbReference type="ARBA" id="ARBA00023125"/>
    </source>
</evidence>
<evidence type="ECO:0000256" key="1">
    <source>
        <dbReference type="ARBA" id="ARBA00022553"/>
    </source>
</evidence>
<dbReference type="GO" id="GO:0006355">
    <property type="term" value="P:regulation of DNA-templated transcription"/>
    <property type="evidence" value="ECO:0007669"/>
    <property type="project" value="InterPro"/>
</dbReference>
<dbReference type="GO" id="GO:0003677">
    <property type="term" value="F:DNA binding"/>
    <property type="evidence" value="ECO:0007669"/>
    <property type="project" value="UniProtKB-KW"/>
</dbReference>
<dbReference type="InterPro" id="IPR011006">
    <property type="entry name" value="CheY-like_superfamily"/>
</dbReference>
<evidence type="ECO:0000259" key="6">
    <source>
        <dbReference type="PROSITE" id="PS50043"/>
    </source>
</evidence>
<feature type="domain" description="HTH luxR-type" evidence="6">
    <location>
        <begin position="153"/>
        <end position="211"/>
    </location>
</feature>
<dbReference type="CDD" id="cd17535">
    <property type="entry name" value="REC_NarL-like"/>
    <property type="match status" value="1"/>
</dbReference>
<dbReference type="RefSeq" id="WP_188519922.1">
    <property type="nucleotide sequence ID" value="NZ_BMES01000003.1"/>
</dbReference>
<gene>
    <name evidence="8" type="ORF">GCM10007036_43590</name>
</gene>
<keyword evidence="2" id="KW-0805">Transcription regulation</keyword>
<reference evidence="8" key="1">
    <citation type="journal article" date="2014" name="Int. J. Syst. Evol. Microbiol.">
        <title>Complete genome sequence of Corynebacterium casei LMG S-19264T (=DSM 44701T), isolated from a smear-ripened cheese.</title>
        <authorList>
            <consortium name="US DOE Joint Genome Institute (JGI-PGF)"/>
            <person name="Walter F."/>
            <person name="Albersmeier A."/>
            <person name="Kalinowski J."/>
            <person name="Ruckert C."/>
        </authorList>
    </citation>
    <scope>NUCLEOTIDE SEQUENCE</scope>
    <source>
        <strain evidence="8">CGMCC 1.12214</strain>
    </source>
</reference>
<keyword evidence="4" id="KW-0804">Transcription</keyword>
<dbReference type="PROSITE" id="PS50043">
    <property type="entry name" value="HTH_LUXR_2"/>
    <property type="match status" value="1"/>
</dbReference>
<evidence type="ECO:0000256" key="4">
    <source>
        <dbReference type="ARBA" id="ARBA00023163"/>
    </source>
</evidence>
<sequence length="231" mass="25166">MSNAIRIVIADAHPMMREGLKATLDKVADFKVVAEAGDGYAAVLATASHAADVVVLDSALPRLDGYETIVRLRAQNPDLRILVSLNANETFDVQEFVQAGANGILARNTAASEFTTAIRAVSSGGAYFSNALVLSLMNRSQKKGGGQVNMYGLTTRELEILRQIGSGFSNKDIARRLDLSVRTVETHRLNIRKKTNATRFKDLLEIARRLSPERTSPANMPMVDATLTMMM</sequence>
<evidence type="ECO:0000256" key="5">
    <source>
        <dbReference type="PROSITE-ProRule" id="PRU00169"/>
    </source>
</evidence>
<dbReference type="SMART" id="SM00421">
    <property type="entry name" value="HTH_LUXR"/>
    <property type="match status" value="1"/>
</dbReference>
<organism evidence="8 9">
    <name type="scientific">Alsobacter metallidurans</name>
    <dbReference type="NCBI Taxonomy" id="340221"/>
    <lineage>
        <taxon>Bacteria</taxon>
        <taxon>Pseudomonadati</taxon>
        <taxon>Pseudomonadota</taxon>
        <taxon>Alphaproteobacteria</taxon>
        <taxon>Hyphomicrobiales</taxon>
        <taxon>Alsobacteraceae</taxon>
        <taxon>Alsobacter</taxon>
    </lineage>
</organism>
<dbReference type="SUPFAM" id="SSF52172">
    <property type="entry name" value="CheY-like"/>
    <property type="match status" value="1"/>
</dbReference>
<proteinExistence type="predicted"/>
<dbReference type="PANTHER" id="PTHR43214:SF41">
    <property type="entry name" value="NITRATE_NITRITE RESPONSE REGULATOR PROTEIN NARP"/>
    <property type="match status" value="1"/>
</dbReference>
<dbReference type="SMART" id="SM00448">
    <property type="entry name" value="REC"/>
    <property type="match status" value="1"/>
</dbReference>
<dbReference type="InterPro" id="IPR058245">
    <property type="entry name" value="NreC/VraR/RcsB-like_REC"/>
</dbReference>
<protein>
    <submittedName>
        <fullName evidence="8">DNA-binding response regulator</fullName>
    </submittedName>
</protein>
<dbReference type="PROSITE" id="PS50110">
    <property type="entry name" value="RESPONSE_REGULATORY"/>
    <property type="match status" value="1"/>
</dbReference>
<evidence type="ECO:0000313" key="8">
    <source>
        <dbReference type="EMBL" id="GGH32008.1"/>
    </source>
</evidence>
<keyword evidence="9" id="KW-1185">Reference proteome</keyword>
<dbReference type="SUPFAM" id="SSF46894">
    <property type="entry name" value="C-terminal effector domain of the bipartite response regulators"/>
    <property type="match status" value="1"/>
</dbReference>
<dbReference type="Pfam" id="PF00072">
    <property type="entry name" value="Response_reg"/>
    <property type="match status" value="1"/>
</dbReference>
<dbReference type="Pfam" id="PF00196">
    <property type="entry name" value="GerE"/>
    <property type="match status" value="1"/>
</dbReference>
<dbReference type="InterPro" id="IPR001789">
    <property type="entry name" value="Sig_transdc_resp-reg_receiver"/>
</dbReference>
<feature type="domain" description="Response regulatory" evidence="7">
    <location>
        <begin position="6"/>
        <end position="122"/>
    </location>
</feature>
<dbReference type="GO" id="GO:0000160">
    <property type="term" value="P:phosphorelay signal transduction system"/>
    <property type="evidence" value="ECO:0007669"/>
    <property type="project" value="InterPro"/>
</dbReference>
<keyword evidence="1 5" id="KW-0597">Phosphoprotein</keyword>
<feature type="modified residue" description="4-aspartylphosphate" evidence="5">
    <location>
        <position position="57"/>
    </location>
</feature>
<dbReference type="EMBL" id="BMES01000003">
    <property type="protein sequence ID" value="GGH32008.1"/>
    <property type="molecule type" value="Genomic_DNA"/>
</dbReference>
<dbReference type="AlphaFoldDB" id="A0A917IAY8"/>
<accession>A0A917IAY8</accession>
<name>A0A917IAY8_9HYPH</name>
<comment type="caution">
    <text evidence="8">The sequence shown here is derived from an EMBL/GenBank/DDBJ whole genome shotgun (WGS) entry which is preliminary data.</text>
</comment>
<dbReference type="PRINTS" id="PR00038">
    <property type="entry name" value="HTHLUXR"/>
</dbReference>
<dbReference type="PROSITE" id="PS00622">
    <property type="entry name" value="HTH_LUXR_1"/>
    <property type="match status" value="1"/>
</dbReference>
<evidence type="ECO:0000259" key="7">
    <source>
        <dbReference type="PROSITE" id="PS50110"/>
    </source>
</evidence>
<dbReference type="InterPro" id="IPR000792">
    <property type="entry name" value="Tscrpt_reg_LuxR_C"/>
</dbReference>
<dbReference type="InterPro" id="IPR016032">
    <property type="entry name" value="Sig_transdc_resp-reg_C-effctor"/>
</dbReference>
<reference evidence="8" key="2">
    <citation type="submission" date="2020-09" db="EMBL/GenBank/DDBJ databases">
        <authorList>
            <person name="Sun Q."/>
            <person name="Zhou Y."/>
        </authorList>
    </citation>
    <scope>NUCLEOTIDE SEQUENCE</scope>
    <source>
        <strain evidence="8">CGMCC 1.12214</strain>
    </source>
</reference>
<evidence type="ECO:0000256" key="2">
    <source>
        <dbReference type="ARBA" id="ARBA00023015"/>
    </source>
</evidence>
<dbReference type="Proteomes" id="UP000603912">
    <property type="component" value="Unassembled WGS sequence"/>
</dbReference>